<organism evidence="1 2">
    <name type="scientific">Leptospira interrogans str. 2006001854</name>
    <dbReference type="NCBI Taxonomy" id="1001590"/>
    <lineage>
        <taxon>Bacteria</taxon>
        <taxon>Pseudomonadati</taxon>
        <taxon>Spirochaetota</taxon>
        <taxon>Spirochaetia</taxon>
        <taxon>Leptospirales</taxon>
        <taxon>Leptospiraceae</taxon>
        <taxon>Leptospira</taxon>
    </lineage>
</organism>
<protein>
    <submittedName>
        <fullName evidence="1">Uncharacterized protein</fullName>
    </submittedName>
</protein>
<gene>
    <name evidence="1" type="ORF">LEP1GSC037_3266</name>
</gene>
<proteinExistence type="predicted"/>
<dbReference type="EMBL" id="AFLW02000018">
    <property type="protein sequence ID" value="EMM84358.1"/>
    <property type="molecule type" value="Genomic_DNA"/>
</dbReference>
<reference evidence="1 2" key="1">
    <citation type="submission" date="2013-01" db="EMBL/GenBank/DDBJ databases">
        <authorList>
            <person name="Harkins D.M."/>
            <person name="Durkin A.S."/>
            <person name="Brinkac L.M."/>
            <person name="Haft D.H."/>
            <person name="Selengut J.D."/>
            <person name="Sanka R."/>
            <person name="DePew J."/>
            <person name="Purushe J."/>
            <person name="Hospenthal D.R."/>
            <person name="Murray C.K."/>
            <person name="Pimentel G."/>
            <person name="Wasfy M."/>
            <person name="Parker T."/>
            <person name="Miller R.S."/>
            <person name="Vinetz J.M."/>
            <person name="Sutton G.G."/>
            <person name="Nierman W.C."/>
            <person name="Fouts D.E."/>
        </authorList>
    </citation>
    <scope>NUCLEOTIDE SEQUENCE [LARGE SCALE GENOMIC DNA]</scope>
    <source>
        <strain evidence="1 2">2006001854</strain>
    </source>
</reference>
<comment type="caution">
    <text evidence="1">The sequence shown here is derived from an EMBL/GenBank/DDBJ whole genome shotgun (WGS) entry which is preliminary data.</text>
</comment>
<evidence type="ECO:0000313" key="2">
    <source>
        <dbReference type="Proteomes" id="UP000012128"/>
    </source>
</evidence>
<accession>M6GH81</accession>
<sequence length="42" mass="4789">MQTTSGNKTFLTYQSKTLFYKKFPIYSASKNPQSSAIELPLK</sequence>
<evidence type="ECO:0000313" key="1">
    <source>
        <dbReference type="EMBL" id="EMM84358.1"/>
    </source>
</evidence>
<name>M6GH81_LEPIR</name>
<dbReference type="AlphaFoldDB" id="M6GH81"/>
<dbReference type="Proteomes" id="UP000012128">
    <property type="component" value="Unassembled WGS sequence"/>
</dbReference>